<organism evidence="2 3">
    <name type="scientific">Bodo saltans</name>
    <name type="common">Flagellated protozoan</name>
    <dbReference type="NCBI Taxonomy" id="75058"/>
    <lineage>
        <taxon>Eukaryota</taxon>
        <taxon>Discoba</taxon>
        <taxon>Euglenozoa</taxon>
        <taxon>Kinetoplastea</taxon>
        <taxon>Metakinetoplastina</taxon>
        <taxon>Eubodonida</taxon>
        <taxon>Bodonidae</taxon>
        <taxon>Bodo</taxon>
    </lineage>
</organism>
<feature type="transmembrane region" description="Helical" evidence="1">
    <location>
        <begin position="235"/>
        <end position="255"/>
    </location>
</feature>
<evidence type="ECO:0000313" key="3">
    <source>
        <dbReference type="Proteomes" id="UP000051952"/>
    </source>
</evidence>
<feature type="transmembrane region" description="Helical" evidence="1">
    <location>
        <begin position="261"/>
        <end position="281"/>
    </location>
</feature>
<dbReference type="VEuPathDB" id="TriTrypDB:BSAL_80225"/>
<evidence type="ECO:0000313" key="2">
    <source>
        <dbReference type="EMBL" id="CUG49741.1"/>
    </source>
</evidence>
<name>A0A0S4J4Y5_BODSA</name>
<dbReference type="AlphaFoldDB" id="A0A0S4J4Y5"/>
<accession>A0A0S4J4Y5</accession>
<keyword evidence="1" id="KW-0472">Membrane</keyword>
<gene>
    <name evidence="2" type="ORF">BSAL_80225</name>
</gene>
<keyword evidence="1" id="KW-1133">Transmembrane helix</keyword>
<feature type="transmembrane region" description="Helical" evidence="1">
    <location>
        <begin position="288"/>
        <end position="310"/>
    </location>
</feature>
<feature type="transmembrane region" description="Helical" evidence="1">
    <location>
        <begin position="65"/>
        <end position="87"/>
    </location>
</feature>
<feature type="transmembrane region" description="Helical" evidence="1">
    <location>
        <begin position="12"/>
        <end position="32"/>
    </location>
</feature>
<keyword evidence="1" id="KW-0812">Transmembrane</keyword>
<evidence type="ECO:0000256" key="1">
    <source>
        <dbReference type="SAM" id="Phobius"/>
    </source>
</evidence>
<sequence>VHRSPLRYPHLSVLLTFYFARGIAFYGGQSFVDVGVNVVALGAGRCAPEALRRTTTYGQLLLSPFYSFGAHVSVLGNIGLCIGFLLLHRGAVLLKTNKATSSGHPSPLRYPHVSVLLTFYFARGIAFYGGQSFVAVGVNDDAATMTTTSFPLNLVSGVCSVLFLLVVAIAVVRLERSGVLRSFVFQRYRLAALRRLPWVPSYALPQGRWGPDAMRLQYAALRGPVAGVRRTDERLAMLTLVVGVTSALIIGAVPGTTGGCVTQAVLQSILLGGAALLVFMFQPMRIPLSGWLLCATWTVQTLLNICVVVARVSDSNAAMDASAILATLHSIIAVVQLLHRLVVIYWERRVNPKTDFIVATTTTTGCVGDDKTNKSTHIDVKSKRRANEGSVSGSTTVLGVEWLSLDADEITQQHGHSSCGGPIASIQRERLKRLISSICDPREIVRKEAGSW</sequence>
<keyword evidence="3" id="KW-1185">Reference proteome</keyword>
<dbReference type="EMBL" id="CYKH01000842">
    <property type="protein sequence ID" value="CUG49741.1"/>
    <property type="molecule type" value="Genomic_DNA"/>
</dbReference>
<feature type="transmembrane region" description="Helical" evidence="1">
    <location>
        <begin position="322"/>
        <end position="346"/>
    </location>
</feature>
<protein>
    <submittedName>
        <fullName evidence="2">Membrane-associated protein, putative</fullName>
    </submittedName>
</protein>
<reference evidence="3" key="1">
    <citation type="submission" date="2015-09" db="EMBL/GenBank/DDBJ databases">
        <authorList>
            <consortium name="Pathogen Informatics"/>
        </authorList>
    </citation>
    <scope>NUCLEOTIDE SEQUENCE [LARGE SCALE GENOMIC DNA]</scope>
    <source>
        <strain evidence="3">Lake Konstanz</strain>
    </source>
</reference>
<feature type="non-terminal residue" evidence="2">
    <location>
        <position position="1"/>
    </location>
</feature>
<dbReference type="Proteomes" id="UP000051952">
    <property type="component" value="Unassembled WGS sequence"/>
</dbReference>
<proteinExistence type="predicted"/>
<feature type="transmembrane region" description="Helical" evidence="1">
    <location>
        <begin position="108"/>
        <end position="130"/>
    </location>
</feature>
<feature type="transmembrane region" description="Helical" evidence="1">
    <location>
        <begin position="150"/>
        <end position="172"/>
    </location>
</feature>